<evidence type="ECO:0000313" key="2">
    <source>
        <dbReference type="EMBL" id="GFA84679.1"/>
    </source>
</evidence>
<feature type="region of interest" description="Disordered" evidence="1">
    <location>
        <begin position="1"/>
        <end position="33"/>
    </location>
</feature>
<dbReference type="AlphaFoldDB" id="A0A699KAJ3"/>
<feature type="non-terminal residue" evidence="2">
    <location>
        <position position="1"/>
    </location>
</feature>
<evidence type="ECO:0000256" key="1">
    <source>
        <dbReference type="SAM" id="MobiDB-lite"/>
    </source>
</evidence>
<proteinExistence type="predicted"/>
<dbReference type="EMBL" id="BKCJ010499453">
    <property type="protein sequence ID" value="GFA84679.1"/>
    <property type="molecule type" value="Genomic_DNA"/>
</dbReference>
<name>A0A699KAJ3_TANCI</name>
<reference evidence="2" key="1">
    <citation type="journal article" date="2019" name="Sci. Rep.">
        <title>Draft genome of Tanacetum cinerariifolium, the natural source of mosquito coil.</title>
        <authorList>
            <person name="Yamashiro T."/>
            <person name="Shiraishi A."/>
            <person name="Satake H."/>
            <person name="Nakayama K."/>
        </authorList>
    </citation>
    <scope>NUCLEOTIDE SEQUENCE</scope>
</reference>
<sequence length="98" mass="11170">EAPSKKKPSSPSVHPVDDNPIPEAMHLSESKDTGVAHLPKIKTRLDLLKHVLEKYTPKTPKLDWVIPPNDLPETKNNWANALAKTYIDPEEYKLHWKT</sequence>
<accession>A0A699KAJ3</accession>
<gene>
    <name evidence="2" type="ORF">Tci_656651</name>
</gene>
<comment type="caution">
    <text evidence="2">The sequence shown here is derived from an EMBL/GenBank/DDBJ whole genome shotgun (WGS) entry which is preliminary data.</text>
</comment>
<protein>
    <submittedName>
        <fullName evidence="2">Uncharacterized protein</fullName>
    </submittedName>
</protein>
<organism evidence="2">
    <name type="scientific">Tanacetum cinerariifolium</name>
    <name type="common">Dalmatian daisy</name>
    <name type="synonym">Chrysanthemum cinerariifolium</name>
    <dbReference type="NCBI Taxonomy" id="118510"/>
    <lineage>
        <taxon>Eukaryota</taxon>
        <taxon>Viridiplantae</taxon>
        <taxon>Streptophyta</taxon>
        <taxon>Embryophyta</taxon>
        <taxon>Tracheophyta</taxon>
        <taxon>Spermatophyta</taxon>
        <taxon>Magnoliopsida</taxon>
        <taxon>eudicotyledons</taxon>
        <taxon>Gunneridae</taxon>
        <taxon>Pentapetalae</taxon>
        <taxon>asterids</taxon>
        <taxon>campanulids</taxon>
        <taxon>Asterales</taxon>
        <taxon>Asteraceae</taxon>
        <taxon>Asteroideae</taxon>
        <taxon>Anthemideae</taxon>
        <taxon>Anthemidinae</taxon>
        <taxon>Tanacetum</taxon>
    </lineage>
</organism>